<feature type="chain" id="PRO_5030935583" evidence="2">
    <location>
        <begin position="26"/>
        <end position="238"/>
    </location>
</feature>
<protein>
    <submittedName>
        <fullName evidence="4">Trypsin-like serine protease</fullName>
    </submittedName>
</protein>
<comment type="caution">
    <text evidence="4">The sequence shown here is derived from an EMBL/GenBank/DDBJ whole genome shotgun (WGS) entry which is preliminary data.</text>
</comment>
<dbReference type="PROSITE" id="PS00134">
    <property type="entry name" value="TRYPSIN_HIS"/>
    <property type="match status" value="1"/>
</dbReference>
<evidence type="ECO:0000256" key="2">
    <source>
        <dbReference type="SAM" id="SignalP"/>
    </source>
</evidence>
<reference evidence="4 5" key="1">
    <citation type="submission" date="2019-09" db="EMBL/GenBank/DDBJ databases">
        <title>YIM 132180 draft genome.</title>
        <authorList>
            <person name="Zhang K."/>
        </authorList>
    </citation>
    <scope>NUCLEOTIDE SEQUENCE [LARGE SCALE GENOMIC DNA]</scope>
    <source>
        <strain evidence="4 5">YIM 132180</strain>
    </source>
</reference>
<dbReference type="GO" id="GO:0006508">
    <property type="term" value="P:proteolysis"/>
    <property type="evidence" value="ECO:0007669"/>
    <property type="project" value="UniProtKB-KW"/>
</dbReference>
<evidence type="ECO:0000256" key="1">
    <source>
        <dbReference type="ARBA" id="ARBA00022729"/>
    </source>
</evidence>
<gene>
    <name evidence="4" type="ORF">F6X38_01295</name>
</gene>
<feature type="signal peptide" evidence="2">
    <location>
        <begin position="1"/>
        <end position="25"/>
    </location>
</feature>
<dbReference type="Proteomes" id="UP000432089">
    <property type="component" value="Unassembled WGS sequence"/>
</dbReference>
<keyword evidence="4" id="KW-0378">Hydrolase</keyword>
<dbReference type="InterPro" id="IPR018114">
    <property type="entry name" value="TRYPSIN_HIS"/>
</dbReference>
<dbReference type="InterPro" id="IPR009003">
    <property type="entry name" value="Peptidase_S1_PA"/>
</dbReference>
<keyword evidence="4" id="KW-0645">Protease</keyword>
<keyword evidence="1 2" id="KW-0732">Signal</keyword>
<organism evidence="4 5">
    <name type="scientific">Plantimonas leprariae</name>
    <dbReference type="NCBI Taxonomy" id="2615207"/>
    <lineage>
        <taxon>Bacteria</taxon>
        <taxon>Pseudomonadati</taxon>
        <taxon>Pseudomonadota</taxon>
        <taxon>Alphaproteobacteria</taxon>
        <taxon>Hyphomicrobiales</taxon>
        <taxon>Aurantimonadaceae</taxon>
        <taxon>Plantimonas</taxon>
    </lineage>
</organism>
<dbReference type="Pfam" id="PF13365">
    <property type="entry name" value="Trypsin_2"/>
    <property type="match status" value="1"/>
</dbReference>
<evidence type="ECO:0000313" key="5">
    <source>
        <dbReference type="Proteomes" id="UP000432089"/>
    </source>
</evidence>
<dbReference type="PANTHER" id="PTHR15462:SF8">
    <property type="entry name" value="SERINE PROTEASE"/>
    <property type="match status" value="1"/>
</dbReference>
<proteinExistence type="predicted"/>
<sequence>MRICRSRLLWSLPILATGIVAGAYAQPATERLRVDVTTRPWTAVGQVNNGSYGRCTGVLVAPQAAITAAHCLFNKSTGRFVQPASVHFVLGYDRGTYAFQSTVRAVRMAKDYEPTGQTASAANDWAWLELADPAPARFAPVSIATSDLKRGDVVASAGYGRDRAYALTAVASCRYLATTAAGLLMTECPITFGYSGGPLLDGEGRLVGIQVAGGRLGGKDVALAVPPSAWIEAEDGRQ</sequence>
<accession>A0A7V7PT20</accession>
<name>A0A7V7PT20_9HYPH</name>
<evidence type="ECO:0000313" key="4">
    <source>
        <dbReference type="EMBL" id="KAB0682746.1"/>
    </source>
</evidence>
<dbReference type="AlphaFoldDB" id="A0A7V7PT20"/>
<dbReference type="EMBL" id="VZDO01000001">
    <property type="protein sequence ID" value="KAB0682746.1"/>
    <property type="molecule type" value="Genomic_DNA"/>
</dbReference>
<dbReference type="PROSITE" id="PS50240">
    <property type="entry name" value="TRYPSIN_DOM"/>
    <property type="match status" value="1"/>
</dbReference>
<dbReference type="InterPro" id="IPR043504">
    <property type="entry name" value="Peptidase_S1_PA_chymotrypsin"/>
</dbReference>
<dbReference type="Gene3D" id="2.40.10.10">
    <property type="entry name" value="Trypsin-like serine proteases"/>
    <property type="match status" value="2"/>
</dbReference>
<keyword evidence="5" id="KW-1185">Reference proteome</keyword>
<dbReference type="SUPFAM" id="SSF50494">
    <property type="entry name" value="Trypsin-like serine proteases"/>
    <property type="match status" value="1"/>
</dbReference>
<dbReference type="SMART" id="SM00020">
    <property type="entry name" value="Tryp_SPc"/>
    <property type="match status" value="1"/>
</dbReference>
<dbReference type="InterPro" id="IPR050966">
    <property type="entry name" value="Glutamyl_endopeptidase"/>
</dbReference>
<dbReference type="PANTHER" id="PTHR15462">
    <property type="entry name" value="SERINE PROTEASE"/>
    <property type="match status" value="1"/>
</dbReference>
<dbReference type="InterPro" id="IPR001254">
    <property type="entry name" value="Trypsin_dom"/>
</dbReference>
<evidence type="ECO:0000259" key="3">
    <source>
        <dbReference type="PROSITE" id="PS50240"/>
    </source>
</evidence>
<feature type="domain" description="Peptidase S1" evidence="3">
    <location>
        <begin position="19"/>
        <end position="236"/>
    </location>
</feature>
<dbReference type="GO" id="GO:0004252">
    <property type="term" value="F:serine-type endopeptidase activity"/>
    <property type="evidence" value="ECO:0007669"/>
    <property type="project" value="InterPro"/>
</dbReference>